<accession>A0A382D9A8</accession>
<dbReference type="AlphaFoldDB" id="A0A382D9A8"/>
<dbReference type="EMBL" id="UINC01037951">
    <property type="protein sequence ID" value="SVB34227.1"/>
    <property type="molecule type" value="Genomic_DNA"/>
</dbReference>
<reference evidence="1" key="1">
    <citation type="submission" date="2018-05" db="EMBL/GenBank/DDBJ databases">
        <authorList>
            <person name="Lanie J.A."/>
            <person name="Ng W.-L."/>
            <person name="Kazmierczak K.M."/>
            <person name="Andrzejewski T.M."/>
            <person name="Davidsen T.M."/>
            <person name="Wayne K.J."/>
            <person name="Tettelin H."/>
            <person name="Glass J.I."/>
            <person name="Rusch D."/>
            <person name="Podicherti R."/>
            <person name="Tsui H.-C.T."/>
            <person name="Winkler M.E."/>
        </authorList>
    </citation>
    <scope>NUCLEOTIDE SEQUENCE</scope>
</reference>
<name>A0A382D9A8_9ZZZZ</name>
<gene>
    <name evidence="1" type="ORF">METZ01_LOCUS187081</name>
</gene>
<protein>
    <submittedName>
        <fullName evidence="1">Uncharacterized protein</fullName>
    </submittedName>
</protein>
<evidence type="ECO:0000313" key="1">
    <source>
        <dbReference type="EMBL" id="SVB34227.1"/>
    </source>
</evidence>
<organism evidence="1">
    <name type="scientific">marine metagenome</name>
    <dbReference type="NCBI Taxonomy" id="408172"/>
    <lineage>
        <taxon>unclassified sequences</taxon>
        <taxon>metagenomes</taxon>
        <taxon>ecological metagenomes</taxon>
    </lineage>
</organism>
<sequence>TTRMATWSWVLGRSWTTGPCSAWNSSSKEWSARLV</sequence>
<proteinExistence type="predicted"/>
<feature type="non-terminal residue" evidence="1">
    <location>
        <position position="1"/>
    </location>
</feature>
<feature type="non-terminal residue" evidence="1">
    <location>
        <position position="35"/>
    </location>
</feature>